<proteinExistence type="predicted"/>
<evidence type="ECO:0000313" key="2">
    <source>
        <dbReference type="EMBL" id="BAT07197.1"/>
    </source>
</evidence>
<organism evidence="2 3">
    <name type="scientific">Oryza sativa subsp. japonica</name>
    <name type="common">Rice</name>
    <dbReference type="NCBI Taxonomy" id="39947"/>
    <lineage>
        <taxon>Eukaryota</taxon>
        <taxon>Viridiplantae</taxon>
        <taxon>Streptophyta</taxon>
        <taxon>Embryophyta</taxon>
        <taxon>Tracheophyta</taxon>
        <taxon>Spermatophyta</taxon>
        <taxon>Magnoliopsida</taxon>
        <taxon>Liliopsida</taxon>
        <taxon>Poales</taxon>
        <taxon>Poaceae</taxon>
        <taxon>BOP clade</taxon>
        <taxon>Oryzoideae</taxon>
        <taxon>Oryzeae</taxon>
        <taxon>Oryzinae</taxon>
        <taxon>Oryza</taxon>
        <taxon>Oryza sativa</taxon>
    </lineage>
</organism>
<evidence type="ECO:0000313" key="3">
    <source>
        <dbReference type="Proteomes" id="UP000059680"/>
    </source>
</evidence>
<feature type="non-terminal residue" evidence="2">
    <location>
        <position position="243"/>
    </location>
</feature>
<protein>
    <submittedName>
        <fullName evidence="2">Os09g0276000 protein</fullName>
    </submittedName>
</protein>
<accession>A0A0P0XK59</accession>
<dbReference type="Proteomes" id="UP000059680">
    <property type="component" value="Chromosome 9"/>
</dbReference>
<evidence type="ECO:0000256" key="1">
    <source>
        <dbReference type="SAM" id="MobiDB-lite"/>
    </source>
</evidence>
<gene>
    <name evidence="2" type="ordered locus">Os09g0276000</name>
    <name evidence="2" type="ORF">OSNPB_090276000</name>
</gene>
<reference evidence="2 3" key="2">
    <citation type="journal article" date="2013" name="Plant Cell Physiol.">
        <title>Rice Annotation Project Database (RAP-DB): an integrative and interactive database for rice genomics.</title>
        <authorList>
            <person name="Sakai H."/>
            <person name="Lee S.S."/>
            <person name="Tanaka T."/>
            <person name="Numa H."/>
            <person name="Kim J."/>
            <person name="Kawahara Y."/>
            <person name="Wakimoto H."/>
            <person name="Yang C.C."/>
            <person name="Iwamoto M."/>
            <person name="Abe T."/>
            <person name="Yamada Y."/>
            <person name="Muto A."/>
            <person name="Inokuchi H."/>
            <person name="Ikemura T."/>
            <person name="Matsumoto T."/>
            <person name="Sasaki T."/>
            <person name="Itoh T."/>
        </authorList>
    </citation>
    <scope>NUCLEOTIDE SEQUENCE [LARGE SCALE GENOMIC DNA]</scope>
    <source>
        <strain evidence="3">cv. Nipponbare</strain>
    </source>
</reference>
<dbReference type="AlphaFoldDB" id="A0A0P0XK59"/>
<dbReference type="PaxDb" id="39947-A0A0P0XK59"/>
<reference evidence="3" key="1">
    <citation type="journal article" date="2005" name="Nature">
        <title>The map-based sequence of the rice genome.</title>
        <authorList>
            <consortium name="International rice genome sequencing project (IRGSP)"/>
            <person name="Matsumoto T."/>
            <person name="Wu J."/>
            <person name="Kanamori H."/>
            <person name="Katayose Y."/>
            <person name="Fujisawa M."/>
            <person name="Namiki N."/>
            <person name="Mizuno H."/>
            <person name="Yamamoto K."/>
            <person name="Antonio B.A."/>
            <person name="Baba T."/>
            <person name="Sakata K."/>
            <person name="Nagamura Y."/>
            <person name="Aoki H."/>
            <person name="Arikawa K."/>
            <person name="Arita K."/>
            <person name="Bito T."/>
            <person name="Chiden Y."/>
            <person name="Fujitsuka N."/>
            <person name="Fukunaka R."/>
            <person name="Hamada M."/>
            <person name="Harada C."/>
            <person name="Hayashi A."/>
            <person name="Hijishita S."/>
            <person name="Honda M."/>
            <person name="Hosokawa S."/>
            <person name="Ichikawa Y."/>
            <person name="Idonuma A."/>
            <person name="Iijima M."/>
            <person name="Ikeda M."/>
            <person name="Ikeno M."/>
            <person name="Ito K."/>
            <person name="Ito S."/>
            <person name="Ito T."/>
            <person name="Ito Y."/>
            <person name="Ito Y."/>
            <person name="Iwabuchi A."/>
            <person name="Kamiya K."/>
            <person name="Karasawa W."/>
            <person name="Kurita K."/>
            <person name="Katagiri S."/>
            <person name="Kikuta A."/>
            <person name="Kobayashi H."/>
            <person name="Kobayashi N."/>
            <person name="Machita K."/>
            <person name="Maehara T."/>
            <person name="Masukawa M."/>
            <person name="Mizubayashi T."/>
            <person name="Mukai Y."/>
            <person name="Nagasaki H."/>
            <person name="Nagata Y."/>
            <person name="Naito S."/>
            <person name="Nakashima M."/>
            <person name="Nakama Y."/>
            <person name="Nakamichi Y."/>
            <person name="Nakamura M."/>
            <person name="Meguro A."/>
            <person name="Negishi M."/>
            <person name="Ohta I."/>
            <person name="Ohta T."/>
            <person name="Okamoto M."/>
            <person name="Ono N."/>
            <person name="Saji S."/>
            <person name="Sakaguchi M."/>
            <person name="Sakai K."/>
            <person name="Shibata M."/>
            <person name="Shimokawa T."/>
            <person name="Song J."/>
            <person name="Takazaki Y."/>
            <person name="Terasawa K."/>
            <person name="Tsugane M."/>
            <person name="Tsuji K."/>
            <person name="Ueda S."/>
            <person name="Waki K."/>
            <person name="Yamagata H."/>
            <person name="Yamamoto M."/>
            <person name="Yamamoto S."/>
            <person name="Yamane H."/>
            <person name="Yoshiki S."/>
            <person name="Yoshihara R."/>
            <person name="Yukawa K."/>
            <person name="Zhong H."/>
            <person name="Yano M."/>
            <person name="Yuan Q."/>
            <person name="Ouyang S."/>
            <person name="Liu J."/>
            <person name="Jones K.M."/>
            <person name="Gansberger K."/>
            <person name="Moffat K."/>
            <person name="Hill J."/>
            <person name="Bera J."/>
            <person name="Fadrosh D."/>
            <person name="Jin S."/>
            <person name="Johri S."/>
            <person name="Kim M."/>
            <person name="Overton L."/>
            <person name="Reardon M."/>
            <person name="Tsitrin T."/>
            <person name="Vuong H."/>
            <person name="Weaver B."/>
            <person name="Ciecko A."/>
            <person name="Tallon L."/>
            <person name="Jackson J."/>
            <person name="Pai G."/>
            <person name="Aken S.V."/>
            <person name="Utterback T."/>
            <person name="Reidmuller S."/>
            <person name="Feldblyum T."/>
            <person name="Hsiao J."/>
            <person name="Zismann V."/>
            <person name="Iobst S."/>
            <person name="de Vazeille A.R."/>
            <person name="Buell C.R."/>
            <person name="Ying K."/>
            <person name="Li Y."/>
            <person name="Lu T."/>
            <person name="Huang Y."/>
            <person name="Zhao Q."/>
            <person name="Feng Q."/>
            <person name="Zhang L."/>
            <person name="Zhu J."/>
            <person name="Weng Q."/>
            <person name="Mu J."/>
            <person name="Lu Y."/>
            <person name="Fan D."/>
            <person name="Liu Y."/>
            <person name="Guan J."/>
            <person name="Zhang Y."/>
            <person name="Yu S."/>
            <person name="Liu X."/>
            <person name="Zhang Y."/>
            <person name="Hong G."/>
            <person name="Han B."/>
            <person name="Choisne N."/>
            <person name="Demange N."/>
            <person name="Orjeda G."/>
            <person name="Samain S."/>
            <person name="Cattolico L."/>
            <person name="Pelletier E."/>
            <person name="Couloux A."/>
            <person name="Segurens B."/>
            <person name="Wincker P."/>
            <person name="D'Hont A."/>
            <person name="Scarpelli C."/>
            <person name="Weissenbach J."/>
            <person name="Salanoubat M."/>
            <person name="Quetier F."/>
            <person name="Yu Y."/>
            <person name="Kim H.R."/>
            <person name="Rambo T."/>
            <person name="Currie J."/>
            <person name="Collura K."/>
            <person name="Luo M."/>
            <person name="Yang T."/>
            <person name="Ammiraju J.S.S."/>
            <person name="Engler F."/>
            <person name="Soderlund C."/>
            <person name="Wing R.A."/>
            <person name="Palmer L.E."/>
            <person name="de la Bastide M."/>
            <person name="Spiegel L."/>
            <person name="Nascimento L."/>
            <person name="Zutavern T."/>
            <person name="O'Shaughnessy A."/>
            <person name="Dike S."/>
            <person name="Dedhia N."/>
            <person name="Preston R."/>
            <person name="Balija V."/>
            <person name="McCombie W.R."/>
            <person name="Chow T."/>
            <person name="Chen H."/>
            <person name="Chung M."/>
            <person name="Chen C."/>
            <person name="Shaw J."/>
            <person name="Wu H."/>
            <person name="Hsiao K."/>
            <person name="Chao Y."/>
            <person name="Chu M."/>
            <person name="Cheng C."/>
            <person name="Hour A."/>
            <person name="Lee P."/>
            <person name="Lin S."/>
            <person name="Lin Y."/>
            <person name="Liou J."/>
            <person name="Liu S."/>
            <person name="Hsing Y."/>
            <person name="Raghuvanshi S."/>
            <person name="Mohanty A."/>
            <person name="Bharti A.K."/>
            <person name="Gaur A."/>
            <person name="Gupta V."/>
            <person name="Kumar D."/>
            <person name="Ravi V."/>
            <person name="Vij S."/>
            <person name="Kapur A."/>
            <person name="Khurana P."/>
            <person name="Khurana P."/>
            <person name="Khurana J.P."/>
            <person name="Tyagi A.K."/>
            <person name="Gaikwad K."/>
            <person name="Singh A."/>
            <person name="Dalal V."/>
            <person name="Srivastava S."/>
            <person name="Dixit A."/>
            <person name="Pal A.K."/>
            <person name="Ghazi I.A."/>
            <person name="Yadav M."/>
            <person name="Pandit A."/>
            <person name="Bhargava A."/>
            <person name="Sureshbabu K."/>
            <person name="Batra K."/>
            <person name="Sharma T.R."/>
            <person name="Mohapatra T."/>
            <person name="Singh N.K."/>
            <person name="Messing J."/>
            <person name="Nelson A.B."/>
            <person name="Fuks G."/>
            <person name="Kavchok S."/>
            <person name="Keizer G."/>
            <person name="Linton E."/>
            <person name="Llaca V."/>
            <person name="Song R."/>
            <person name="Tanyolac B."/>
            <person name="Young S."/>
            <person name="Ho-Il K."/>
            <person name="Hahn J.H."/>
            <person name="Sangsakoo G."/>
            <person name="Vanavichit A."/>
            <person name="de Mattos Luiz.A.T."/>
            <person name="Zimmer P.D."/>
            <person name="Malone G."/>
            <person name="Dellagostin O."/>
            <person name="de Oliveira A.C."/>
            <person name="Bevan M."/>
            <person name="Bancroft I."/>
            <person name="Minx P."/>
            <person name="Cordum H."/>
            <person name="Wilson R."/>
            <person name="Cheng Z."/>
            <person name="Jin W."/>
            <person name="Jiang J."/>
            <person name="Leong S.A."/>
            <person name="Iwama H."/>
            <person name="Gojobori T."/>
            <person name="Itoh T."/>
            <person name="Niimura Y."/>
            <person name="Fujii Y."/>
            <person name="Habara T."/>
            <person name="Sakai H."/>
            <person name="Sato Y."/>
            <person name="Wilson G."/>
            <person name="Kumar K."/>
            <person name="McCouch S."/>
            <person name="Juretic N."/>
            <person name="Hoen D."/>
            <person name="Wright S."/>
            <person name="Bruskiewich R."/>
            <person name="Bureau T."/>
            <person name="Miyao A."/>
            <person name="Hirochika H."/>
            <person name="Nishikawa T."/>
            <person name="Kadowaki K."/>
            <person name="Sugiura M."/>
            <person name="Burr B."/>
            <person name="Sasaki T."/>
        </authorList>
    </citation>
    <scope>NUCLEOTIDE SEQUENCE [LARGE SCALE GENOMIC DNA]</scope>
    <source>
        <strain evidence="3">cv. Nipponbare</strain>
    </source>
</reference>
<keyword evidence="3" id="KW-1185">Reference proteome</keyword>
<reference evidence="2 3" key="3">
    <citation type="journal article" date="2013" name="Rice">
        <title>Improvement of the Oryza sativa Nipponbare reference genome using next generation sequence and optical map data.</title>
        <authorList>
            <person name="Kawahara Y."/>
            <person name="de la Bastide M."/>
            <person name="Hamilton J.P."/>
            <person name="Kanamori H."/>
            <person name="McCombie W.R."/>
            <person name="Ouyang S."/>
            <person name="Schwartz D.C."/>
            <person name="Tanaka T."/>
            <person name="Wu J."/>
            <person name="Zhou S."/>
            <person name="Childs K.L."/>
            <person name="Davidson R.M."/>
            <person name="Lin H."/>
            <person name="Quesada-Ocampo L."/>
            <person name="Vaillancourt B."/>
            <person name="Sakai H."/>
            <person name="Lee S.S."/>
            <person name="Kim J."/>
            <person name="Numa H."/>
            <person name="Itoh T."/>
            <person name="Buell C.R."/>
            <person name="Matsumoto T."/>
        </authorList>
    </citation>
    <scope>NUCLEOTIDE SEQUENCE [LARGE SCALE GENOMIC DNA]</scope>
    <source>
        <strain evidence="3">cv. Nipponbare</strain>
    </source>
</reference>
<dbReference type="InParanoid" id="A0A0P0XK59"/>
<sequence length="243" mass="27243">MARRLRFMPVTVARIPVHVGKRSGMLKPLARPTPDLMAARNSAAFFLFFPNAARDTMLLVTLWNITLRFTGVVGPAARISFTRIYLVFPDVTEGEDALGAEDLGGAELAELAPVVAGGGEEDVDPLVADDLAGEQPGPRREVGVVGLEHRARRLLGGGHHQRRLPELQHHQRAVHRRELPQLAVREHVHQVVHAADHRQPPRPRRRPGTAMPHQEQLQQLQHRHGRHRQQQRLVEELVHGDRS</sequence>
<dbReference type="EMBL" id="AP014965">
    <property type="protein sequence ID" value="BAT07197.1"/>
    <property type="molecule type" value="Genomic_DNA"/>
</dbReference>
<feature type="region of interest" description="Disordered" evidence="1">
    <location>
        <begin position="192"/>
        <end position="229"/>
    </location>
</feature>
<name>A0A0P0XK59_ORYSJ</name>
<dbReference type="Gramene" id="Os09t0276000-00">
    <property type="protein sequence ID" value="Os09t0276000-00"/>
    <property type="gene ID" value="Os09g0276000"/>
</dbReference>